<organism evidence="1 2">
    <name type="scientific">Fusarium pseudocircinatum</name>
    <dbReference type="NCBI Taxonomy" id="56676"/>
    <lineage>
        <taxon>Eukaryota</taxon>
        <taxon>Fungi</taxon>
        <taxon>Dikarya</taxon>
        <taxon>Ascomycota</taxon>
        <taxon>Pezizomycotina</taxon>
        <taxon>Sordariomycetes</taxon>
        <taxon>Hypocreomycetidae</taxon>
        <taxon>Hypocreales</taxon>
        <taxon>Nectriaceae</taxon>
        <taxon>Fusarium</taxon>
        <taxon>Fusarium fujikuroi species complex</taxon>
    </lineage>
</organism>
<gene>
    <name evidence="1" type="ORF">FPCIR_9403</name>
</gene>
<proteinExistence type="predicted"/>
<accession>A0A8H5NXW3</accession>
<keyword evidence="2" id="KW-1185">Reference proteome</keyword>
<dbReference type="Proteomes" id="UP000546213">
    <property type="component" value="Unassembled WGS sequence"/>
</dbReference>
<comment type="caution">
    <text evidence="1">The sequence shown here is derived from an EMBL/GenBank/DDBJ whole genome shotgun (WGS) entry which is preliminary data.</text>
</comment>
<dbReference type="EMBL" id="JAAOAS010000264">
    <property type="protein sequence ID" value="KAF5582652.1"/>
    <property type="molecule type" value="Genomic_DNA"/>
</dbReference>
<sequence length="712" mass="80966">MEVVGGVAAVLQFFGLLMKGLDKVAKVYRAAKNQPQALQEFKDDLELFRTNLISVDEALQKAERAKVQFSIGLGPEDLRGALNSAENAFLDLKDIFDDIKKKSDRGDRPSTIQMTWEKSASTIKHLRARMLTFAMFTQSPIIQLQMKLAEQKKTSFDPVESFVINFNDSIHNLERHVLKERNETEDEIPVGWTRQKMRDTNRDSSRLIAVSREVLRYTTETASESLRTRKGTCKRKQNRDSYCKTFGGTYGRMSVLSHSSVRNSMSQAQATMSRLGIPLSKRERQDISDWQDHVIANESQTRGTSHWMSGSQDQLEQVASLSPSSQRKHREVIKKASDSISASPVDPLKVHCEQNTIIKAAMYVISPDFEDMYMGIAQTFKDRMGHNSTVQWARETKQQLLHGTNTRESKALRERDIWELFEAIFRTEADSSVKATLNPFISSPLLNEVRFNEGKKLYQHGNLVTAAPLLILYASNERQRGEMSGIYQRKTHVCRPETQKSLLCGKLLCQLDPFSRHAPKSLHCSSCGDKSVWPSSWPWLPHFFAFLSLKKYLCTTTKLDDDFYSSAKSAVLQFASVMDRMAEDTMGTMAVASAVMHFLAREGKADFDTNSIPLGLHLTWRGTLPYFRSQQNLMLVLAKSSSEKAANVGIELLDKHYRRISFTQEIKDRQDPPVLYDRIRSMLGKNSGKLWGSEDFRYSDSPIRYPLDSQVG</sequence>
<reference evidence="1 2" key="1">
    <citation type="submission" date="2020-05" db="EMBL/GenBank/DDBJ databases">
        <title>Identification and distribution of gene clusters putatively required for synthesis of sphingolipid metabolism inhibitors in phylogenetically diverse species of the filamentous fungus Fusarium.</title>
        <authorList>
            <person name="Kim H.-S."/>
            <person name="Busman M."/>
            <person name="Brown D.W."/>
            <person name="Divon H."/>
            <person name="Uhlig S."/>
            <person name="Proctor R.H."/>
        </authorList>
    </citation>
    <scope>NUCLEOTIDE SEQUENCE [LARGE SCALE GENOMIC DNA]</scope>
    <source>
        <strain evidence="1 2">NRRL 36939</strain>
    </source>
</reference>
<name>A0A8H5NXW3_9HYPO</name>
<evidence type="ECO:0008006" key="3">
    <source>
        <dbReference type="Google" id="ProtNLM"/>
    </source>
</evidence>
<dbReference type="AlphaFoldDB" id="A0A8H5NXW3"/>
<evidence type="ECO:0000313" key="2">
    <source>
        <dbReference type="Proteomes" id="UP000546213"/>
    </source>
</evidence>
<evidence type="ECO:0000313" key="1">
    <source>
        <dbReference type="EMBL" id="KAF5582652.1"/>
    </source>
</evidence>
<dbReference type="OrthoDB" id="5089618at2759"/>
<protein>
    <recommendedName>
        <fullName evidence="3">Fungal N-terminal domain-containing protein</fullName>
    </recommendedName>
</protein>